<dbReference type="Ensembl" id="ENSCINT00000036287.1">
    <property type="protein sequence ID" value="ENSCINP00000035826.1"/>
    <property type="gene ID" value="ENSCING00000019570.1"/>
</dbReference>
<reference evidence="1" key="2">
    <citation type="submission" date="2025-08" db="UniProtKB">
        <authorList>
            <consortium name="Ensembl"/>
        </authorList>
    </citation>
    <scope>IDENTIFICATION</scope>
</reference>
<organism evidence="1 2">
    <name type="scientific">Ciona intestinalis</name>
    <name type="common">Transparent sea squirt</name>
    <name type="synonym">Ascidia intestinalis</name>
    <dbReference type="NCBI Taxonomy" id="7719"/>
    <lineage>
        <taxon>Eukaryota</taxon>
        <taxon>Metazoa</taxon>
        <taxon>Chordata</taxon>
        <taxon>Tunicata</taxon>
        <taxon>Ascidiacea</taxon>
        <taxon>Phlebobranchia</taxon>
        <taxon>Cionidae</taxon>
        <taxon>Ciona</taxon>
    </lineage>
</organism>
<accession>H2Y1P2</accession>
<name>H2Y1P2_CIOIN</name>
<evidence type="ECO:0000313" key="2">
    <source>
        <dbReference type="Proteomes" id="UP000008144"/>
    </source>
</evidence>
<dbReference type="HOGENOM" id="CLU_2995869_0_0_1"/>
<reference evidence="1" key="3">
    <citation type="submission" date="2025-09" db="UniProtKB">
        <authorList>
            <consortium name="Ensembl"/>
        </authorList>
    </citation>
    <scope>IDENTIFICATION</scope>
</reference>
<keyword evidence="2" id="KW-1185">Reference proteome</keyword>
<reference evidence="2" key="1">
    <citation type="journal article" date="2002" name="Science">
        <title>The draft genome of Ciona intestinalis: insights into chordate and vertebrate origins.</title>
        <authorList>
            <person name="Dehal P."/>
            <person name="Satou Y."/>
            <person name="Campbell R.K."/>
            <person name="Chapman J."/>
            <person name="Degnan B."/>
            <person name="De Tomaso A."/>
            <person name="Davidson B."/>
            <person name="Di Gregorio A."/>
            <person name="Gelpke M."/>
            <person name="Goodstein D.M."/>
            <person name="Harafuji N."/>
            <person name="Hastings K.E."/>
            <person name="Ho I."/>
            <person name="Hotta K."/>
            <person name="Huang W."/>
            <person name="Kawashima T."/>
            <person name="Lemaire P."/>
            <person name="Martinez D."/>
            <person name="Meinertzhagen I.A."/>
            <person name="Necula S."/>
            <person name="Nonaka M."/>
            <person name="Putnam N."/>
            <person name="Rash S."/>
            <person name="Saiga H."/>
            <person name="Satake M."/>
            <person name="Terry A."/>
            <person name="Yamada L."/>
            <person name="Wang H.G."/>
            <person name="Awazu S."/>
            <person name="Azumi K."/>
            <person name="Boore J."/>
            <person name="Branno M."/>
            <person name="Chin-Bow S."/>
            <person name="DeSantis R."/>
            <person name="Doyle S."/>
            <person name="Francino P."/>
            <person name="Keys D.N."/>
            <person name="Haga S."/>
            <person name="Hayashi H."/>
            <person name="Hino K."/>
            <person name="Imai K.S."/>
            <person name="Inaba K."/>
            <person name="Kano S."/>
            <person name="Kobayashi K."/>
            <person name="Kobayashi M."/>
            <person name="Lee B.I."/>
            <person name="Makabe K.W."/>
            <person name="Manohar C."/>
            <person name="Matassi G."/>
            <person name="Medina M."/>
            <person name="Mochizuki Y."/>
            <person name="Mount S."/>
            <person name="Morishita T."/>
            <person name="Miura S."/>
            <person name="Nakayama A."/>
            <person name="Nishizaka S."/>
            <person name="Nomoto H."/>
            <person name="Ohta F."/>
            <person name="Oishi K."/>
            <person name="Rigoutsos I."/>
            <person name="Sano M."/>
            <person name="Sasaki A."/>
            <person name="Sasakura Y."/>
            <person name="Shoguchi E."/>
            <person name="Shin-i T."/>
            <person name="Spagnuolo A."/>
            <person name="Stainier D."/>
            <person name="Suzuki M.M."/>
            <person name="Tassy O."/>
            <person name="Takatori N."/>
            <person name="Tokuoka M."/>
            <person name="Yagi K."/>
            <person name="Yoshizaki F."/>
            <person name="Wada S."/>
            <person name="Zhang C."/>
            <person name="Hyatt P.D."/>
            <person name="Larimer F."/>
            <person name="Detter C."/>
            <person name="Doggett N."/>
            <person name="Glavina T."/>
            <person name="Hawkins T."/>
            <person name="Richardson P."/>
            <person name="Lucas S."/>
            <person name="Kohara Y."/>
            <person name="Levine M."/>
            <person name="Satoh N."/>
            <person name="Rokhsar D.S."/>
        </authorList>
    </citation>
    <scope>NUCLEOTIDE SEQUENCE [LARGE SCALE GENOMIC DNA]</scope>
</reference>
<evidence type="ECO:0000313" key="1">
    <source>
        <dbReference type="Ensembl" id="ENSCINP00000035826.1"/>
    </source>
</evidence>
<dbReference type="AlphaFoldDB" id="H2Y1P2"/>
<dbReference type="InParanoid" id="H2Y1P2"/>
<proteinExistence type="predicted"/>
<protein>
    <submittedName>
        <fullName evidence="1">Uncharacterized protein</fullName>
    </submittedName>
</protein>
<dbReference type="Proteomes" id="UP000008144">
    <property type="component" value="Unassembled WGS sequence"/>
</dbReference>
<sequence length="57" mass="6374">MGIQPYDSTTRRNGESMGYADYVQKLTCVVLVILKSRELLNLLCIIVNQNCEHCVAG</sequence>